<dbReference type="Proteomes" id="UP001199424">
    <property type="component" value="Unassembled WGS sequence"/>
</dbReference>
<reference evidence="1" key="1">
    <citation type="submission" date="2021-10" db="EMBL/GenBank/DDBJ databases">
        <title>Anaerobic single-cell dispensing facilitates the cultivation of human gut bacteria.</title>
        <authorList>
            <person name="Afrizal A."/>
        </authorList>
    </citation>
    <scope>NUCLEOTIDE SEQUENCE</scope>
    <source>
        <strain evidence="1">CLA-AA-H250</strain>
    </source>
</reference>
<evidence type="ECO:0000313" key="1">
    <source>
        <dbReference type="EMBL" id="MCC2135924.1"/>
    </source>
</evidence>
<name>A0AAE3AKH4_9FIRM</name>
<organism evidence="1 2">
    <name type="scientific">Hominenteromicrobium mulieris</name>
    <dbReference type="NCBI Taxonomy" id="2885357"/>
    <lineage>
        <taxon>Bacteria</taxon>
        <taxon>Bacillati</taxon>
        <taxon>Bacillota</taxon>
        <taxon>Clostridia</taxon>
        <taxon>Eubacteriales</taxon>
        <taxon>Oscillospiraceae</taxon>
        <taxon>Hominenteromicrobium</taxon>
    </lineage>
</organism>
<protein>
    <submittedName>
        <fullName evidence="1">DUF4317 domain-containing protein</fullName>
    </submittedName>
</protein>
<dbReference type="Pfam" id="PF14199">
    <property type="entry name" value="DUF4317"/>
    <property type="match status" value="1"/>
</dbReference>
<accession>A0AAE3AKH4</accession>
<keyword evidence="2" id="KW-1185">Reference proteome</keyword>
<gene>
    <name evidence="1" type="ORF">LKD31_02710</name>
</gene>
<dbReference type="RefSeq" id="WP_308448520.1">
    <property type="nucleotide sequence ID" value="NZ_JAJEQC010000002.1"/>
</dbReference>
<sequence length="386" mass="43643">MNEKEISEIRRRFRADKSNITHVRGCYVNEKQEIVSQFDQPLSLLPQEECENMLSVLRRTLSGTLGKNLIEMPFTTAQVVDSDEHRLLMALRDSKLTDEEAVRMFFEKVIASYRPEGTYLILLANDTYDVPYRAKDGETLEDASENIYNYVLCTVCPVKQTKPVLGYDVPENTFHNRDIDWIVSAPQLGFLFPSFTDRSADIYSAMYYCRSASESYDEFIDAVFNREAPMPAEEQKTTFGTILGDALNDACSLDVVQTVHSRLCGMIEEHKASKDPEPLTITGRTMKTMLTACGVPGEKAEKFEEACAEQFGADAALSPRNLVETKKFEIKTPEVQIRVDPEYSEWIETRYIDGAPYILIPAGAGVQVNGVPIAITRPDVEYEEEE</sequence>
<comment type="caution">
    <text evidence="1">The sequence shown here is derived from an EMBL/GenBank/DDBJ whole genome shotgun (WGS) entry which is preliminary data.</text>
</comment>
<dbReference type="InterPro" id="IPR025466">
    <property type="entry name" value="DUF4317"/>
</dbReference>
<evidence type="ECO:0000313" key="2">
    <source>
        <dbReference type="Proteomes" id="UP001199424"/>
    </source>
</evidence>
<dbReference type="AlphaFoldDB" id="A0AAE3AKH4"/>
<dbReference type="EMBL" id="JAJEQC010000002">
    <property type="protein sequence ID" value="MCC2135924.1"/>
    <property type="molecule type" value="Genomic_DNA"/>
</dbReference>
<proteinExistence type="predicted"/>